<protein>
    <submittedName>
        <fullName evidence="5">ANK_REP_REGION domain-containing protein</fullName>
    </submittedName>
</protein>
<proteinExistence type="predicted"/>
<reference evidence="5" key="2">
    <citation type="submission" date="2016-04" db="UniProtKB">
        <authorList>
            <consortium name="WormBaseParasite"/>
        </authorList>
    </citation>
    <scope>IDENTIFICATION</scope>
</reference>
<feature type="region of interest" description="Disordered" evidence="3">
    <location>
        <begin position="1"/>
        <end position="48"/>
    </location>
</feature>
<name>A0A158PC38_ANGCA</name>
<dbReference type="Gene3D" id="1.25.40.20">
    <property type="entry name" value="Ankyrin repeat-containing domain"/>
    <property type="match status" value="1"/>
</dbReference>
<keyword evidence="2" id="KW-0175">Coiled coil</keyword>
<evidence type="ECO:0000256" key="3">
    <source>
        <dbReference type="SAM" id="MobiDB-lite"/>
    </source>
</evidence>
<keyword evidence="4" id="KW-1185">Reference proteome</keyword>
<feature type="compositionally biased region" description="Basic and acidic residues" evidence="3">
    <location>
        <begin position="7"/>
        <end position="27"/>
    </location>
</feature>
<sequence>MLPESSKGIKPETKENIVQKTDKRRNSLTDSSSFSTSTSSTSSSAESDEAINWLGTLRETKGTMTVPAEVLSNSDEVDTKSGLNKLRRVVRTDNSPAEEFRRTMGFKSLADDHPVNDKVENVEDEKGVKHIAQTKKRADKTRKEREKKEKLERERAAYLQKRMKDYEVNKQTLLFECEKERCLREVVRCTQRRGQYNLGPVHYGTNSIMTSIHSHGKTPIEKVRAAKEEEKLRACVGFGIAATGIYDYLPRIANSRNVKPIYYSEIVGAHKENWREAYQDSYLKEHNHIGPLYVEKDALEGVAKSMELVASMFDSVLSNKWLRKLLLYVLQGQVQKVWRRLQIIVEVLSGYEAGNHYYKALGLPAMLEHIMQSVVNLTRDREKNTNVVMYLSSQFAGRKPCFLEKHRHCLMVDLILCCLTPLNAQILLNEKTIDCQRKAIHFAAISGQPCQLDVLLKHGTNTNDFDQSKQAPIHYLVERNNVLMVRQLMWYGADLSLVEPSTSRIPSELYNVDNGEQKLLLSLRKDVVKSLSDDEQLVVFMLPIAFTPQDCLMPAGYPHIVRTEMCETVFSDFKQPISLMQTPTLVVS</sequence>
<feature type="coiled-coil region" evidence="2">
    <location>
        <begin position="131"/>
        <end position="161"/>
    </location>
</feature>
<reference evidence="4" key="1">
    <citation type="submission" date="2012-09" db="EMBL/GenBank/DDBJ databases">
        <authorList>
            <person name="Martin A.A."/>
        </authorList>
    </citation>
    <scope>NUCLEOTIDE SEQUENCE</scope>
</reference>
<accession>A0A158PC38</accession>
<evidence type="ECO:0000313" key="4">
    <source>
        <dbReference type="Proteomes" id="UP000035642"/>
    </source>
</evidence>
<dbReference type="AlphaFoldDB" id="A0A158PC38"/>
<dbReference type="PROSITE" id="PS50088">
    <property type="entry name" value="ANK_REPEAT"/>
    <property type="match status" value="1"/>
</dbReference>
<dbReference type="STRING" id="6313.A0A158PC38"/>
<feature type="compositionally biased region" description="Low complexity" evidence="3">
    <location>
        <begin position="28"/>
        <end position="45"/>
    </location>
</feature>
<dbReference type="Proteomes" id="UP000035642">
    <property type="component" value="Unassembled WGS sequence"/>
</dbReference>
<evidence type="ECO:0000313" key="5">
    <source>
        <dbReference type="WBParaSite" id="ACAC_0001184601-mRNA-1"/>
    </source>
</evidence>
<organism evidence="4 5">
    <name type="scientific">Angiostrongylus cantonensis</name>
    <name type="common">Rat lungworm</name>
    <dbReference type="NCBI Taxonomy" id="6313"/>
    <lineage>
        <taxon>Eukaryota</taxon>
        <taxon>Metazoa</taxon>
        <taxon>Ecdysozoa</taxon>
        <taxon>Nematoda</taxon>
        <taxon>Chromadorea</taxon>
        <taxon>Rhabditida</taxon>
        <taxon>Rhabditina</taxon>
        <taxon>Rhabditomorpha</taxon>
        <taxon>Strongyloidea</taxon>
        <taxon>Metastrongylidae</taxon>
        <taxon>Angiostrongylus</taxon>
    </lineage>
</organism>
<evidence type="ECO:0000256" key="2">
    <source>
        <dbReference type="SAM" id="Coils"/>
    </source>
</evidence>
<feature type="repeat" description="ANK" evidence="1">
    <location>
        <begin position="468"/>
        <end position="500"/>
    </location>
</feature>
<keyword evidence="1" id="KW-0040">ANK repeat</keyword>
<evidence type="ECO:0000256" key="1">
    <source>
        <dbReference type="PROSITE-ProRule" id="PRU00023"/>
    </source>
</evidence>
<dbReference type="WBParaSite" id="ACAC_0001184601-mRNA-1">
    <property type="protein sequence ID" value="ACAC_0001184601-mRNA-1"/>
    <property type="gene ID" value="ACAC_0001184601"/>
</dbReference>
<dbReference type="InterPro" id="IPR036770">
    <property type="entry name" value="Ankyrin_rpt-contain_sf"/>
</dbReference>
<dbReference type="InterPro" id="IPR002110">
    <property type="entry name" value="Ankyrin_rpt"/>
</dbReference>
<dbReference type="SUPFAM" id="SSF48403">
    <property type="entry name" value="Ankyrin repeat"/>
    <property type="match status" value="1"/>
</dbReference>